<accession>A0ABN6HUI0</accession>
<dbReference type="EMBL" id="AP024749">
    <property type="protein sequence ID" value="BCY28144.1"/>
    <property type="molecule type" value="Genomic_DNA"/>
</dbReference>
<gene>
    <name evidence="1" type="ORF">KK2020170_10120</name>
</gene>
<protein>
    <submittedName>
        <fullName evidence="1">Uncharacterized protein</fullName>
    </submittedName>
</protein>
<evidence type="ECO:0000313" key="2">
    <source>
        <dbReference type="Proteomes" id="UP000825258"/>
    </source>
</evidence>
<name>A0ABN6HUI0_9FLAO</name>
<reference evidence="1 2" key="1">
    <citation type="submission" date="2021-06" db="EMBL/GenBank/DDBJ databases">
        <title>Whole genome sequences of Flavobacterium sp. KK2020170 and assembly.</title>
        <authorList>
            <person name="Kitahara K."/>
            <person name="Miyoshi S."/>
            <person name="Uesaka K."/>
        </authorList>
    </citation>
    <scope>NUCLEOTIDE SEQUENCE [LARGE SCALE GENOMIC DNA]</scope>
    <source>
        <strain evidence="1 2">KK2020170</strain>
    </source>
</reference>
<dbReference type="RefSeq" id="WP_221259749.1">
    <property type="nucleotide sequence ID" value="NZ_AP024749.1"/>
</dbReference>
<evidence type="ECO:0000313" key="1">
    <source>
        <dbReference type="EMBL" id="BCY28144.1"/>
    </source>
</evidence>
<keyword evidence="2" id="KW-1185">Reference proteome</keyword>
<dbReference type="Proteomes" id="UP000825258">
    <property type="component" value="Chromosome"/>
</dbReference>
<proteinExistence type="predicted"/>
<organism evidence="1 2">
    <name type="scientific">Flavobacterium okayamense</name>
    <dbReference type="NCBI Taxonomy" id="2830782"/>
    <lineage>
        <taxon>Bacteria</taxon>
        <taxon>Pseudomonadati</taxon>
        <taxon>Bacteroidota</taxon>
        <taxon>Flavobacteriia</taxon>
        <taxon>Flavobacteriales</taxon>
        <taxon>Flavobacteriaceae</taxon>
        <taxon>Flavobacterium</taxon>
    </lineage>
</organism>
<sequence length="58" mass="6456">MTQDEIKVFNTSSFENIMICTDVSNSSVFLNAGLVDETIIPNLAYQWNLDSQAITKAN</sequence>